<keyword evidence="2" id="KW-1185">Reference proteome</keyword>
<protein>
    <submittedName>
        <fullName evidence="1">Uncharacterized protein</fullName>
    </submittedName>
</protein>
<dbReference type="EMBL" id="JBBPBN010000005">
    <property type="protein sequence ID" value="KAK9037994.1"/>
    <property type="molecule type" value="Genomic_DNA"/>
</dbReference>
<sequence length="174" mass="18825">MQPPPPVSTSSLVKTGLAAFIATGKSTQVRQGKRLLGLRKWQQEVNCPLSKSKFLITQLKIDDGHRLGEAKETIRILGNNVLGLDWLPEPVSEPLKFKVGDTGKQKRSGSGREILSYITPGNPRLKKGIKIASNGSRTPGKSSAIVVDFGHKTIMPQTPHNICQAYITTSAVTA</sequence>
<dbReference type="Proteomes" id="UP001396334">
    <property type="component" value="Unassembled WGS sequence"/>
</dbReference>
<reference evidence="1 2" key="1">
    <citation type="journal article" date="2024" name="G3 (Bethesda)">
        <title>Genome assembly of Hibiscus sabdariffa L. provides insights into metabolisms of medicinal natural products.</title>
        <authorList>
            <person name="Kim T."/>
        </authorList>
    </citation>
    <scope>NUCLEOTIDE SEQUENCE [LARGE SCALE GENOMIC DNA]</scope>
    <source>
        <strain evidence="1">TK-2024</strain>
        <tissue evidence="1">Old leaves</tissue>
    </source>
</reference>
<accession>A0ABR2TKS0</accession>
<comment type="caution">
    <text evidence="1">The sequence shown here is derived from an EMBL/GenBank/DDBJ whole genome shotgun (WGS) entry which is preliminary data.</text>
</comment>
<evidence type="ECO:0000313" key="1">
    <source>
        <dbReference type="EMBL" id="KAK9037994.1"/>
    </source>
</evidence>
<name>A0ABR2TKS0_9ROSI</name>
<evidence type="ECO:0000313" key="2">
    <source>
        <dbReference type="Proteomes" id="UP001396334"/>
    </source>
</evidence>
<gene>
    <name evidence="1" type="ORF">V6N11_022887</name>
</gene>
<organism evidence="1 2">
    <name type="scientific">Hibiscus sabdariffa</name>
    <name type="common">roselle</name>
    <dbReference type="NCBI Taxonomy" id="183260"/>
    <lineage>
        <taxon>Eukaryota</taxon>
        <taxon>Viridiplantae</taxon>
        <taxon>Streptophyta</taxon>
        <taxon>Embryophyta</taxon>
        <taxon>Tracheophyta</taxon>
        <taxon>Spermatophyta</taxon>
        <taxon>Magnoliopsida</taxon>
        <taxon>eudicotyledons</taxon>
        <taxon>Gunneridae</taxon>
        <taxon>Pentapetalae</taxon>
        <taxon>rosids</taxon>
        <taxon>malvids</taxon>
        <taxon>Malvales</taxon>
        <taxon>Malvaceae</taxon>
        <taxon>Malvoideae</taxon>
        <taxon>Hibiscus</taxon>
    </lineage>
</organism>
<proteinExistence type="predicted"/>